<evidence type="ECO:0000313" key="7">
    <source>
        <dbReference type="EMBL" id="TCP94814.1"/>
    </source>
</evidence>
<dbReference type="RefSeq" id="WP_131977114.1">
    <property type="nucleotide sequence ID" value="NZ_SLYB01000014.1"/>
</dbReference>
<keyword evidence="8" id="KW-1185">Reference proteome</keyword>
<evidence type="ECO:0000256" key="4">
    <source>
        <dbReference type="ARBA" id="ARBA00022756"/>
    </source>
</evidence>
<dbReference type="InterPro" id="IPR011814">
    <property type="entry name" value="BioC"/>
</dbReference>
<comment type="function">
    <text evidence="5">Converts the free carboxyl group of a malonyl-thioester to its methyl ester by transfer of a methyl group from S-adenosyl-L-methionine (SAM). It allows to synthesize pimeloyl-ACP via the fatty acid synthetic pathway.</text>
</comment>
<dbReference type="CDD" id="cd02440">
    <property type="entry name" value="AdoMet_MTases"/>
    <property type="match status" value="1"/>
</dbReference>
<sequence length="258" mass="29963">MSFVDKKYVKQRFSSALTHYDHQAIVQKQINTRLCELLTDTQQSHFAEVLEIGCGTGDLTRLLIQHFTVQQWAINDLCQTEAFITPLLDGQSFRFYCGDAEHLLLEQQFDLIAAASAIQWFHHKQTFLQWCAAHLKEKGLLLFNVFSPKNLFEIKTLTGIGLDYPSIELWEMWLNKNFDILHLSQQDIILSFSSPMAVLQHLKQSGVTATHQQQWTKGKLKAFCENYEKNYRTSHEQDGQYSLTYSPIFCLARKKNEH</sequence>
<dbReference type="InterPro" id="IPR050602">
    <property type="entry name" value="Malonyl-ACP_OMT"/>
</dbReference>
<dbReference type="GO" id="GO:0010340">
    <property type="term" value="F:carboxyl-O-methyltransferase activity"/>
    <property type="evidence" value="ECO:0007669"/>
    <property type="project" value="UniProtKB-UniRule"/>
</dbReference>
<dbReference type="AlphaFoldDB" id="A0A4R2T1Z0"/>
<organism evidence="7 8">
    <name type="scientific">Cricetibacter osteomyelitidis</name>
    <dbReference type="NCBI Taxonomy" id="1521931"/>
    <lineage>
        <taxon>Bacteria</taxon>
        <taxon>Pseudomonadati</taxon>
        <taxon>Pseudomonadota</taxon>
        <taxon>Gammaproteobacteria</taxon>
        <taxon>Pasteurellales</taxon>
        <taxon>Pasteurellaceae</taxon>
        <taxon>Cricetibacter</taxon>
    </lineage>
</organism>
<dbReference type="OrthoDB" id="9760689at2"/>
<evidence type="ECO:0000256" key="2">
    <source>
        <dbReference type="ARBA" id="ARBA00022679"/>
    </source>
</evidence>
<comment type="caution">
    <text evidence="7">The sequence shown here is derived from an EMBL/GenBank/DDBJ whole genome shotgun (WGS) entry which is preliminary data.</text>
</comment>
<keyword evidence="1 5" id="KW-0489">Methyltransferase</keyword>
<comment type="pathway">
    <text evidence="5">Cofactor biosynthesis; biotin biosynthesis.</text>
</comment>
<keyword evidence="2 5" id="KW-0808">Transferase</keyword>
<evidence type="ECO:0000259" key="6">
    <source>
        <dbReference type="Pfam" id="PF13649"/>
    </source>
</evidence>
<dbReference type="Gene3D" id="3.40.50.150">
    <property type="entry name" value="Vaccinia Virus protein VP39"/>
    <property type="match status" value="1"/>
</dbReference>
<reference evidence="7 8" key="1">
    <citation type="submission" date="2019-03" db="EMBL/GenBank/DDBJ databases">
        <title>Genomic Encyclopedia of Type Strains, Phase IV (KMG-IV): sequencing the most valuable type-strain genomes for metagenomic binning, comparative biology and taxonomic classification.</title>
        <authorList>
            <person name="Goeker M."/>
        </authorList>
    </citation>
    <scope>NUCLEOTIDE SEQUENCE [LARGE SCALE GENOMIC DNA]</scope>
    <source>
        <strain evidence="7 8">DSM 28404</strain>
    </source>
</reference>
<gene>
    <name evidence="5" type="primary">bioC</name>
    <name evidence="7" type="ORF">EDC44_11457</name>
</gene>
<dbReference type="InterPro" id="IPR029063">
    <property type="entry name" value="SAM-dependent_MTases_sf"/>
</dbReference>
<dbReference type="EC" id="2.1.1.197" evidence="5"/>
<comment type="similarity">
    <text evidence="5">Belongs to the methyltransferase superfamily.</text>
</comment>
<keyword evidence="4 5" id="KW-0093">Biotin biosynthesis</keyword>
<dbReference type="PANTHER" id="PTHR13090">
    <property type="entry name" value="ARGININE-HYDROXYLASE NDUFAF5, MITOCHONDRIAL"/>
    <property type="match status" value="1"/>
</dbReference>
<feature type="domain" description="Methyltransferase" evidence="6">
    <location>
        <begin position="49"/>
        <end position="139"/>
    </location>
</feature>
<dbReference type="SUPFAM" id="SSF53335">
    <property type="entry name" value="S-adenosyl-L-methionine-dependent methyltransferases"/>
    <property type="match status" value="1"/>
</dbReference>
<dbReference type="Pfam" id="PF13649">
    <property type="entry name" value="Methyltransf_25"/>
    <property type="match status" value="1"/>
</dbReference>
<evidence type="ECO:0000256" key="1">
    <source>
        <dbReference type="ARBA" id="ARBA00022603"/>
    </source>
</evidence>
<dbReference type="GO" id="GO:0102130">
    <property type="term" value="F:malonyl-CoA methyltransferase activity"/>
    <property type="evidence" value="ECO:0007669"/>
    <property type="project" value="UniProtKB-EC"/>
</dbReference>
<comment type="catalytic activity">
    <reaction evidence="5">
        <text>malonyl-[ACP] + S-adenosyl-L-methionine = malonyl-[ACP] methyl ester + S-adenosyl-L-homocysteine</text>
        <dbReference type="Rhea" id="RHEA:17105"/>
        <dbReference type="Rhea" id="RHEA-COMP:9623"/>
        <dbReference type="Rhea" id="RHEA-COMP:9954"/>
        <dbReference type="ChEBI" id="CHEBI:57856"/>
        <dbReference type="ChEBI" id="CHEBI:59789"/>
        <dbReference type="ChEBI" id="CHEBI:78449"/>
        <dbReference type="ChEBI" id="CHEBI:78845"/>
        <dbReference type="EC" id="2.1.1.197"/>
    </reaction>
</comment>
<keyword evidence="3 5" id="KW-0949">S-adenosyl-L-methionine</keyword>
<dbReference type="NCBIfam" id="TIGR02072">
    <property type="entry name" value="BioC"/>
    <property type="match status" value="1"/>
</dbReference>
<dbReference type="GO" id="GO:0009102">
    <property type="term" value="P:biotin biosynthetic process"/>
    <property type="evidence" value="ECO:0007669"/>
    <property type="project" value="UniProtKB-UniRule"/>
</dbReference>
<dbReference type="InterPro" id="IPR041698">
    <property type="entry name" value="Methyltransf_25"/>
</dbReference>
<accession>A0A4R2T1Z0</accession>
<dbReference type="Proteomes" id="UP000295763">
    <property type="component" value="Unassembled WGS sequence"/>
</dbReference>
<dbReference type="PANTHER" id="PTHR13090:SF1">
    <property type="entry name" value="ARGININE-HYDROXYLASE NDUFAF5, MITOCHONDRIAL"/>
    <property type="match status" value="1"/>
</dbReference>
<evidence type="ECO:0000256" key="5">
    <source>
        <dbReference type="HAMAP-Rule" id="MF_00835"/>
    </source>
</evidence>
<dbReference type="GO" id="GO:0032259">
    <property type="term" value="P:methylation"/>
    <property type="evidence" value="ECO:0007669"/>
    <property type="project" value="UniProtKB-KW"/>
</dbReference>
<proteinExistence type="inferred from homology"/>
<name>A0A4R2T1Z0_9PAST</name>
<dbReference type="UniPathway" id="UPA00078"/>
<evidence type="ECO:0000256" key="3">
    <source>
        <dbReference type="ARBA" id="ARBA00022691"/>
    </source>
</evidence>
<protein>
    <recommendedName>
        <fullName evidence="5">Malonyl-[acyl-carrier protein] O-methyltransferase</fullName>
        <shortName evidence="5">Malonyl-ACP O-methyltransferase</shortName>
        <ecNumber evidence="5">2.1.1.197</ecNumber>
    </recommendedName>
    <alternativeName>
        <fullName evidence="5">Biotin synthesis protein BioC</fullName>
    </alternativeName>
</protein>
<evidence type="ECO:0000313" key="8">
    <source>
        <dbReference type="Proteomes" id="UP000295763"/>
    </source>
</evidence>
<dbReference type="HAMAP" id="MF_00835">
    <property type="entry name" value="BioC"/>
    <property type="match status" value="1"/>
</dbReference>
<dbReference type="EMBL" id="SLYB01000014">
    <property type="protein sequence ID" value="TCP94814.1"/>
    <property type="molecule type" value="Genomic_DNA"/>
</dbReference>